<dbReference type="PROSITE" id="PS00018">
    <property type="entry name" value="EF_HAND_1"/>
    <property type="match status" value="2"/>
</dbReference>
<evidence type="ECO:0000256" key="6">
    <source>
        <dbReference type="ARBA" id="ARBA00023157"/>
    </source>
</evidence>
<keyword evidence="5" id="KW-0106">Calcium</keyword>
<comment type="caution">
    <text evidence="11">The sequence shown here is derived from an EMBL/GenBank/DDBJ whole genome shotgun (WGS) entry which is preliminary data.</text>
</comment>
<comment type="caution">
    <text evidence="8">Lacks conserved residue(s) required for the propagation of feature annotation.</text>
</comment>
<dbReference type="SUPFAM" id="SSF47473">
    <property type="entry name" value="EF-hand"/>
    <property type="match status" value="3"/>
</dbReference>
<dbReference type="FunFam" id="4.10.800.10:FF:000004">
    <property type="entry name" value="SPARC-related modular calcium-binding protein 1"/>
    <property type="match status" value="1"/>
</dbReference>
<evidence type="ECO:0000256" key="5">
    <source>
        <dbReference type="ARBA" id="ARBA00022837"/>
    </source>
</evidence>
<evidence type="ECO:0000256" key="7">
    <source>
        <dbReference type="ARBA" id="ARBA00023180"/>
    </source>
</evidence>
<keyword evidence="3" id="KW-0732">Signal</keyword>
<keyword evidence="4" id="KW-0677">Repeat</keyword>
<dbReference type="GO" id="GO:0005509">
    <property type="term" value="F:calcium ion binding"/>
    <property type="evidence" value="ECO:0007669"/>
    <property type="project" value="InterPro"/>
</dbReference>
<dbReference type="Proteomes" id="UP001208570">
    <property type="component" value="Unassembled WGS sequence"/>
</dbReference>
<organism evidence="11 12">
    <name type="scientific">Paralvinella palmiformis</name>
    <dbReference type="NCBI Taxonomy" id="53620"/>
    <lineage>
        <taxon>Eukaryota</taxon>
        <taxon>Metazoa</taxon>
        <taxon>Spiralia</taxon>
        <taxon>Lophotrochozoa</taxon>
        <taxon>Annelida</taxon>
        <taxon>Polychaeta</taxon>
        <taxon>Sedentaria</taxon>
        <taxon>Canalipalpata</taxon>
        <taxon>Terebellida</taxon>
        <taxon>Terebelliformia</taxon>
        <taxon>Alvinellidae</taxon>
        <taxon>Paralvinella</taxon>
    </lineage>
</organism>
<evidence type="ECO:0000256" key="2">
    <source>
        <dbReference type="ARBA" id="ARBA00022525"/>
    </source>
</evidence>
<dbReference type="AlphaFoldDB" id="A0AAD9JD15"/>
<sequence>MSTKGNTISYRFIADIAQVRYHPARVYMDRAQNRIGGSKQRRTAPDNSDGRILSVVACIRDGRRPSQCLEERRLTLFSRSGSRIRSRGQYVPECLDDGSFSPVQCHQAAGYCWCVTPDGRPIPETSVQGTDVKCNDKGLRAKSCNPADRAVFNKNLVRMFSQEYTRDPTVDKSFKEDPDSDSKVIIWRFQQLDEDHDGLLRRGDVRTLKKMLKKVVKPRKCAKTFDTYCDLDQDRRISREEWAVCLGGDLSRIVKTPSGHANKVCNPTDRANFNRKLILAFKKEYDTEGLARETTQDDISNPGASLRPDTILNTPERRVITWKFRQLDRDHDGRLRRDEIRGLKAQVKSTMKPKACAKTLDTHCDLNRDQFIMASEWSVCLGVDININIVGLRKAPTRNLIVVSFRLFLSLNSDAPTGGAGIPIDHKKGSGNSGNSAQKSMFNMLTSGTNTKSSASKRDDTPLYEIVSDQQNKHLAPSREEESVLDSGCTKARIHFLREHESNPEAHIFIPECQENGQYRKEQCHNSTGFCWCVDQTTGKPIPTTSTRNVMPNCTNVKIREFKGCSYPMRKHPMLDTNTDLTLEERAVRWKLKMLDKNNNQLERQELKHFKSVVRMKKDLRKCSRNFLRYCDENNDGTISVSEWIECTGINEQHRNLPENSHPRGINPFTVYLKGDQ</sequence>
<accession>A0AAD9JD15</accession>
<evidence type="ECO:0000256" key="1">
    <source>
        <dbReference type="ARBA" id="ARBA00004613"/>
    </source>
</evidence>
<feature type="domain" description="EF-hand" evidence="9">
    <location>
        <begin position="619"/>
        <end position="654"/>
    </location>
</feature>
<dbReference type="GO" id="GO:0005615">
    <property type="term" value="C:extracellular space"/>
    <property type="evidence" value="ECO:0007669"/>
    <property type="project" value="TreeGrafter"/>
</dbReference>
<keyword evidence="2" id="KW-0964">Secreted</keyword>
<gene>
    <name evidence="11" type="ORF">LSH36_385g02073</name>
</gene>
<dbReference type="InterPro" id="IPR019577">
    <property type="entry name" value="SPARC/Testican_Ca-bd-dom"/>
</dbReference>
<evidence type="ECO:0000256" key="8">
    <source>
        <dbReference type="PROSITE-ProRule" id="PRU00500"/>
    </source>
</evidence>
<feature type="domain" description="Thyroglobulin type-1" evidence="10">
    <location>
        <begin position="65"/>
        <end position="134"/>
    </location>
</feature>
<comment type="subcellular location">
    <subcellularLocation>
        <location evidence="1">Secreted</location>
    </subcellularLocation>
</comment>
<keyword evidence="7" id="KW-0325">Glycoprotein</keyword>
<reference evidence="11" key="1">
    <citation type="journal article" date="2023" name="Mol. Biol. Evol.">
        <title>Third-Generation Sequencing Reveals the Adaptive Role of the Epigenome in Three Deep-Sea Polychaetes.</title>
        <authorList>
            <person name="Perez M."/>
            <person name="Aroh O."/>
            <person name="Sun Y."/>
            <person name="Lan Y."/>
            <person name="Juniper S.K."/>
            <person name="Young C.R."/>
            <person name="Angers B."/>
            <person name="Qian P.Y."/>
        </authorList>
    </citation>
    <scope>NUCLEOTIDE SEQUENCE</scope>
    <source>
        <strain evidence="11">P08H-3</strain>
    </source>
</reference>
<dbReference type="CDD" id="cd00191">
    <property type="entry name" value="TY"/>
    <property type="match status" value="2"/>
</dbReference>
<dbReference type="InterPro" id="IPR018247">
    <property type="entry name" value="EF_Hand_1_Ca_BS"/>
</dbReference>
<dbReference type="PROSITE" id="PS00484">
    <property type="entry name" value="THYROGLOBULIN_1_1"/>
    <property type="match status" value="2"/>
</dbReference>
<evidence type="ECO:0000313" key="11">
    <source>
        <dbReference type="EMBL" id="KAK2150858.1"/>
    </source>
</evidence>
<dbReference type="EMBL" id="JAODUP010000385">
    <property type="protein sequence ID" value="KAK2150858.1"/>
    <property type="molecule type" value="Genomic_DNA"/>
</dbReference>
<dbReference type="InterPro" id="IPR011992">
    <property type="entry name" value="EF-hand-dom_pair"/>
</dbReference>
<feature type="domain" description="Thyroglobulin type-1" evidence="10">
    <location>
        <begin position="486"/>
        <end position="554"/>
    </location>
</feature>
<feature type="domain" description="EF-hand" evidence="9">
    <location>
        <begin position="315"/>
        <end position="350"/>
    </location>
</feature>
<dbReference type="InterPro" id="IPR000716">
    <property type="entry name" value="Thyroglobulin_1"/>
</dbReference>
<protein>
    <submittedName>
        <fullName evidence="11">Uncharacterized protein</fullName>
    </submittedName>
</protein>
<dbReference type="Pfam" id="PF00086">
    <property type="entry name" value="Thyroglobulin_1"/>
    <property type="match status" value="2"/>
</dbReference>
<evidence type="ECO:0000259" key="10">
    <source>
        <dbReference type="PROSITE" id="PS51162"/>
    </source>
</evidence>
<evidence type="ECO:0000256" key="4">
    <source>
        <dbReference type="ARBA" id="ARBA00022737"/>
    </source>
</evidence>
<keyword evidence="12" id="KW-1185">Reference proteome</keyword>
<dbReference type="SMART" id="SM00211">
    <property type="entry name" value="TY"/>
    <property type="match status" value="2"/>
</dbReference>
<evidence type="ECO:0000259" key="9">
    <source>
        <dbReference type="PROSITE" id="PS50222"/>
    </source>
</evidence>
<dbReference type="Pfam" id="PF10591">
    <property type="entry name" value="SPARC_Ca_bdg"/>
    <property type="match status" value="3"/>
</dbReference>
<dbReference type="PROSITE" id="PS51162">
    <property type="entry name" value="THYROGLOBULIN_1_2"/>
    <property type="match status" value="2"/>
</dbReference>
<dbReference type="InterPro" id="IPR036857">
    <property type="entry name" value="Thyroglobulin_1_sf"/>
</dbReference>
<evidence type="ECO:0000313" key="12">
    <source>
        <dbReference type="Proteomes" id="UP001208570"/>
    </source>
</evidence>
<dbReference type="InterPro" id="IPR002048">
    <property type="entry name" value="EF_hand_dom"/>
</dbReference>
<dbReference type="Gene3D" id="1.10.238.10">
    <property type="entry name" value="EF-hand"/>
    <property type="match status" value="3"/>
</dbReference>
<dbReference type="PROSITE" id="PS50222">
    <property type="entry name" value="EF_HAND_2"/>
    <property type="match status" value="2"/>
</dbReference>
<dbReference type="PANTHER" id="PTHR12352">
    <property type="entry name" value="SECRETED MODULAR CALCIUM-BINDING PROTEIN"/>
    <property type="match status" value="1"/>
</dbReference>
<dbReference type="PANTHER" id="PTHR12352:SF30">
    <property type="entry name" value="FI05255P"/>
    <property type="match status" value="1"/>
</dbReference>
<evidence type="ECO:0000256" key="3">
    <source>
        <dbReference type="ARBA" id="ARBA00022729"/>
    </source>
</evidence>
<proteinExistence type="predicted"/>
<dbReference type="SUPFAM" id="SSF57610">
    <property type="entry name" value="Thyroglobulin type-1 domain"/>
    <property type="match status" value="2"/>
</dbReference>
<feature type="disulfide bond" evidence="8">
    <location>
        <begin position="524"/>
        <end position="531"/>
    </location>
</feature>
<dbReference type="InterPro" id="IPR051950">
    <property type="entry name" value="Dev_reg/Prot_inhib"/>
</dbReference>
<dbReference type="Gene3D" id="4.10.800.10">
    <property type="entry name" value="Thyroglobulin type-1"/>
    <property type="match status" value="2"/>
</dbReference>
<feature type="disulfide bond" evidence="8">
    <location>
        <begin position="114"/>
        <end position="134"/>
    </location>
</feature>
<feature type="disulfide bond" evidence="8">
    <location>
        <begin position="105"/>
        <end position="112"/>
    </location>
</feature>
<name>A0AAD9JD15_9ANNE</name>
<keyword evidence="6 8" id="KW-1015">Disulfide bond</keyword>